<feature type="compositionally biased region" description="Gly residues" evidence="1">
    <location>
        <begin position="17"/>
        <end position="27"/>
    </location>
</feature>
<evidence type="ECO:0000313" key="2">
    <source>
        <dbReference type="EMBL" id="KAF1722862.1"/>
    </source>
</evidence>
<dbReference type="Proteomes" id="UP000781710">
    <property type="component" value="Unassembled WGS sequence"/>
</dbReference>
<feature type="compositionally biased region" description="Basic and acidic residues" evidence="1">
    <location>
        <begin position="92"/>
        <end position="101"/>
    </location>
</feature>
<sequence length="119" mass="11659">MGGVGLATGAGAGAGGAAGGGGFGAGSGSAAAGAAAGTTDARTGSPATVATLGPRFCSKRRVLVTRTIWSSLSSLSASSTYWPSTIDTREGILRNEPRRIQVTDPSGPMRPSNVCRPPP</sequence>
<accession>A0ABQ6ZD98</accession>
<reference evidence="2 3" key="1">
    <citation type="submission" date="2017-10" db="EMBL/GenBank/DDBJ databases">
        <title>Whole genome sequencing of members of genus Pseudoxanthomonas.</title>
        <authorList>
            <person name="Kumar S."/>
            <person name="Bansal K."/>
            <person name="Kaur A."/>
            <person name="Patil P."/>
            <person name="Sharma S."/>
            <person name="Patil P.B."/>
        </authorList>
    </citation>
    <scope>NUCLEOTIDE SEQUENCE [LARGE SCALE GENOMIC DNA]</scope>
    <source>
        <strain evidence="2 3">DSM 17109</strain>
    </source>
</reference>
<proteinExistence type="predicted"/>
<organism evidence="2 3">
    <name type="scientific">Pseudoxanthomonas japonensis</name>
    <dbReference type="NCBI Taxonomy" id="69284"/>
    <lineage>
        <taxon>Bacteria</taxon>
        <taxon>Pseudomonadati</taxon>
        <taxon>Pseudomonadota</taxon>
        <taxon>Gammaproteobacteria</taxon>
        <taxon>Lysobacterales</taxon>
        <taxon>Lysobacteraceae</taxon>
        <taxon>Pseudoxanthomonas</taxon>
    </lineage>
</organism>
<feature type="region of interest" description="Disordered" evidence="1">
    <location>
        <begin position="92"/>
        <end position="119"/>
    </location>
</feature>
<gene>
    <name evidence="2" type="ORF">CSC78_16765</name>
</gene>
<comment type="caution">
    <text evidence="2">The sequence shown here is derived from an EMBL/GenBank/DDBJ whole genome shotgun (WGS) entry which is preliminary data.</text>
</comment>
<protein>
    <submittedName>
        <fullName evidence="2">Uncharacterized protein</fullName>
    </submittedName>
</protein>
<dbReference type="EMBL" id="PDWW01000031">
    <property type="protein sequence ID" value="KAF1722862.1"/>
    <property type="molecule type" value="Genomic_DNA"/>
</dbReference>
<name>A0ABQ6ZD98_9GAMM</name>
<feature type="region of interest" description="Disordered" evidence="1">
    <location>
        <begin position="17"/>
        <end position="51"/>
    </location>
</feature>
<evidence type="ECO:0000313" key="3">
    <source>
        <dbReference type="Proteomes" id="UP000781710"/>
    </source>
</evidence>
<evidence type="ECO:0000256" key="1">
    <source>
        <dbReference type="SAM" id="MobiDB-lite"/>
    </source>
</evidence>
<keyword evidence="3" id="KW-1185">Reference proteome</keyword>
<feature type="compositionally biased region" description="Low complexity" evidence="1">
    <location>
        <begin position="28"/>
        <end position="45"/>
    </location>
</feature>